<accession>A0ABX9DUE4</accession>
<evidence type="ECO:0000256" key="2">
    <source>
        <dbReference type="SAM" id="MobiDB-lite"/>
    </source>
</evidence>
<feature type="region of interest" description="Disordered" evidence="2">
    <location>
        <begin position="164"/>
        <end position="193"/>
    </location>
</feature>
<evidence type="ECO:0000313" key="4">
    <source>
        <dbReference type="Proteomes" id="UP000248714"/>
    </source>
</evidence>
<comment type="caution">
    <text evidence="3">The sequence shown here is derived from an EMBL/GenBank/DDBJ whole genome shotgun (WGS) entry which is preliminary data.</text>
</comment>
<feature type="coiled-coil region" evidence="1">
    <location>
        <begin position="73"/>
        <end position="111"/>
    </location>
</feature>
<organism evidence="3 4">
    <name type="scientific">Lentzea atacamensis</name>
    <dbReference type="NCBI Taxonomy" id="531938"/>
    <lineage>
        <taxon>Bacteria</taxon>
        <taxon>Bacillati</taxon>
        <taxon>Actinomycetota</taxon>
        <taxon>Actinomycetes</taxon>
        <taxon>Pseudonocardiales</taxon>
        <taxon>Pseudonocardiaceae</taxon>
        <taxon>Lentzea</taxon>
    </lineage>
</organism>
<dbReference type="EMBL" id="QLTT01000021">
    <property type="protein sequence ID" value="RAS57833.1"/>
    <property type="molecule type" value="Genomic_DNA"/>
</dbReference>
<name>A0ABX9DUE4_9PSEU</name>
<protein>
    <recommendedName>
        <fullName evidence="5">Secreted protein</fullName>
    </recommendedName>
</protein>
<feature type="region of interest" description="Disordered" evidence="2">
    <location>
        <begin position="31"/>
        <end position="60"/>
    </location>
</feature>
<reference evidence="3 4" key="1">
    <citation type="submission" date="2018-06" db="EMBL/GenBank/DDBJ databases">
        <title>Genomic Encyclopedia of Type Strains, Phase IV (KMG-IV): sequencing the most valuable type-strain genomes for metagenomic binning, comparative biology and taxonomic classification.</title>
        <authorList>
            <person name="Goeker M."/>
        </authorList>
    </citation>
    <scope>NUCLEOTIDE SEQUENCE [LARGE SCALE GENOMIC DNA]</scope>
    <source>
        <strain evidence="3 4">DSM 45479</strain>
    </source>
</reference>
<dbReference type="Proteomes" id="UP000248714">
    <property type="component" value="Unassembled WGS sequence"/>
</dbReference>
<evidence type="ECO:0000256" key="1">
    <source>
        <dbReference type="SAM" id="Coils"/>
    </source>
</evidence>
<gene>
    <name evidence="3" type="ORF">C8D87_12116</name>
</gene>
<evidence type="ECO:0008006" key="5">
    <source>
        <dbReference type="Google" id="ProtNLM"/>
    </source>
</evidence>
<feature type="compositionally biased region" description="Basic and acidic residues" evidence="2">
    <location>
        <begin position="166"/>
        <end position="177"/>
    </location>
</feature>
<sequence>MDPLTAFILVGLVASLLVRTAGNAVTDGFAAAKGKTPPSQKRWEAREAERRARGEKPKEDPGYFGRWFANAVEEQTVKAAQKHKAKMEILEEDERDNVDAHKAKYREQQARKKARAEAWAAAWDQAGETFAGWWSSTPWDDWKETVASTYEAVKEAAKKAASKAADGLRERRDEKAAWDANEAFDDDEDARAAAADPTVLDGEVISVTVHNGADDDLAPVIPLYPELPTGTDTDGSTTMATSPTAVTEITDLETAKIRVTDSRDYLVRVEGQLADLLATVQGLFNGVTAEASSTENDKGAVKTLGFKENTKVVKNYGSAIEDMNALATKLGQVLTAVKETGELGATARAKAQTLLNSFVSQDTVAETVGAAAATTGVADKTDFYGAVAK</sequence>
<feature type="compositionally biased region" description="Basic and acidic residues" evidence="2">
    <location>
        <begin position="41"/>
        <end position="60"/>
    </location>
</feature>
<keyword evidence="1" id="KW-0175">Coiled coil</keyword>
<keyword evidence="4" id="KW-1185">Reference proteome</keyword>
<proteinExistence type="predicted"/>
<evidence type="ECO:0000313" key="3">
    <source>
        <dbReference type="EMBL" id="RAS57833.1"/>
    </source>
</evidence>